<dbReference type="AlphaFoldDB" id="A0A933LR63"/>
<dbReference type="InterPro" id="IPR007367">
    <property type="entry name" value="DUF433"/>
</dbReference>
<dbReference type="InterPro" id="IPR009057">
    <property type="entry name" value="Homeodomain-like_sf"/>
</dbReference>
<sequence>MSLIERITINPDICHGKPTIRGLRYPVEMILELLSSGMTTDEILADYEDLEKEDILAVLSFAARLSQIKHMEPVSL</sequence>
<dbReference type="Pfam" id="PF04255">
    <property type="entry name" value="DUF433"/>
    <property type="match status" value="1"/>
</dbReference>
<organism evidence="1 2">
    <name type="scientific">Tectimicrobiota bacterium</name>
    <dbReference type="NCBI Taxonomy" id="2528274"/>
    <lineage>
        <taxon>Bacteria</taxon>
        <taxon>Pseudomonadati</taxon>
        <taxon>Nitrospinota/Tectimicrobiota group</taxon>
        <taxon>Candidatus Tectimicrobiota</taxon>
    </lineage>
</organism>
<dbReference type="Proteomes" id="UP000772181">
    <property type="component" value="Unassembled WGS sequence"/>
</dbReference>
<dbReference type="InterPro" id="IPR036388">
    <property type="entry name" value="WH-like_DNA-bd_sf"/>
</dbReference>
<reference evidence="1" key="1">
    <citation type="submission" date="2020-07" db="EMBL/GenBank/DDBJ databases">
        <title>Huge and variable diversity of episymbiotic CPR bacteria and DPANN archaea in groundwater ecosystems.</title>
        <authorList>
            <person name="He C.Y."/>
            <person name="Keren R."/>
            <person name="Whittaker M."/>
            <person name="Farag I.F."/>
            <person name="Doudna J."/>
            <person name="Cate J.H.D."/>
            <person name="Banfield J.F."/>
        </authorList>
    </citation>
    <scope>NUCLEOTIDE SEQUENCE</scope>
    <source>
        <strain evidence="1">NC_groundwater_1482_Ag_S-0.65um_47_24</strain>
    </source>
</reference>
<dbReference type="PANTHER" id="PTHR34849:SF3">
    <property type="entry name" value="SSR2962 PROTEIN"/>
    <property type="match status" value="1"/>
</dbReference>
<accession>A0A933LR63</accession>
<dbReference type="Gene3D" id="1.10.10.10">
    <property type="entry name" value="Winged helix-like DNA-binding domain superfamily/Winged helix DNA-binding domain"/>
    <property type="match status" value="1"/>
</dbReference>
<evidence type="ECO:0000313" key="2">
    <source>
        <dbReference type="Proteomes" id="UP000772181"/>
    </source>
</evidence>
<dbReference type="SUPFAM" id="SSF46689">
    <property type="entry name" value="Homeodomain-like"/>
    <property type="match status" value="1"/>
</dbReference>
<dbReference type="EMBL" id="JACQWF010000380">
    <property type="protein sequence ID" value="MBI4596429.1"/>
    <property type="molecule type" value="Genomic_DNA"/>
</dbReference>
<dbReference type="PANTHER" id="PTHR34849">
    <property type="entry name" value="SSL5025 PROTEIN"/>
    <property type="match status" value="1"/>
</dbReference>
<proteinExistence type="predicted"/>
<evidence type="ECO:0000313" key="1">
    <source>
        <dbReference type="EMBL" id="MBI4596429.1"/>
    </source>
</evidence>
<gene>
    <name evidence="1" type="ORF">HY730_08650</name>
</gene>
<protein>
    <submittedName>
        <fullName evidence="1">DUF433 domain-containing protein</fullName>
    </submittedName>
</protein>
<name>A0A933LR63_UNCTE</name>
<comment type="caution">
    <text evidence="1">The sequence shown here is derived from an EMBL/GenBank/DDBJ whole genome shotgun (WGS) entry which is preliminary data.</text>
</comment>